<dbReference type="Proteomes" id="UP000295484">
    <property type="component" value="Unassembled WGS sequence"/>
</dbReference>
<organism evidence="1 2">
    <name type="scientific">Rhodovulum visakhapatnamense</name>
    <dbReference type="NCBI Taxonomy" id="364297"/>
    <lineage>
        <taxon>Bacteria</taxon>
        <taxon>Pseudomonadati</taxon>
        <taxon>Pseudomonadota</taxon>
        <taxon>Alphaproteobacteria</taxon>
        <taxon>Rhodobacterales</taxon>
        <taxon>Paracoccaceae</taxon>
        <taxon>Rhodovulum</taxon>
    </lineage>
</organism>
<name>A0A4R8F8A8_9RHOB</name>
<dbReference type="EMBL" id="SOEB01000036">
    <property type="protein sequence ID" value="TDX21676.1"/>
    <property type="molecule type" value="Genomic_DNA"/>
</dbReference>
<evidence type="ECO:0000313" key="1">
    <source>
        <dbReference type="EMBL" id="TDX21676.1"/>
    </source>
</evidence>
<sequence length="555" mass="60098">MTAHSRTFSQHGSRHTGGAEVHVLRREVEAAFLAAGRSLVSMDERIEVLTVPLGDLVNRAPTVLDAVGAYANRLQTSAGALDTDLLAGARNVTELRSMIEKLGATVTDIGRKLKTMKFVATNARIYVFSLSTRHMRLEAFAESARDLVGHSDAIVTDVATVTECISDCLAVLAHRDLPSLRREVAALLPQFAEVGQMVSAFRGERRNETAFGRPLASTMDRMKDEFGQLIVSLQAGDRASQRIDHAGQILDLANAPGGDPALAMLAQAQLAGAHADLAAETENILMGLRDGVARFEDIAGSSGAGSERHRLTLFEMLHDRVRSAEARVDEIRHRRTVMLEASELLLSEMERLRKVLTDISSLAEDLRLVGTNAVLACGELGDDGDALREIATQLRHLAAGAAGEFGTVWRSLAATDKRISSLVEGIRSRLATAIAEIETSGSQMAVELEDVFSAGKAVSQGTGQLLASLRETVPETCEDLQSVLGRMGRIAESLRDAEAVAPQVDPDPELLRTAWDLYTMDAERVLHRDFCDRMRWTPPPDCAVAQVSSAEDVFF</sequence>
<dbReference type="AlphaFoldDB" id="A0A4R8F8A8"/>
<proteinExistence type="predicted"/>
<evidence type="ECO:0008006" key="3">
    <source>
        <dbReference type="Google" id="ProtNLM"/>
    </source>
</evidence>
<dbReference type="SUPFAM" id="SSF58104">
    <property type="entry name" value="Methyl-accepting chemotaxis protein (MCP) signaling domain"/>
    <property type="match status" value="1"/>
</dbReference>
<dbReference type="RefSeq" id="WP_134079518.1">
    <property type="nucleotide sequence ID" value="NZ_SOEB01000036.1"/>
</dbReference>
<accession>A0A4R8F8A8</accession>
<protein>
    <recommendedName>
        <fullName evidence="3">Methyl-accepting chemotaxis protein</fullName>
    </recommendedName>
</protein>
<evidence type="ECO:0000313" key="2">
    <source>
        <dbReference type="Proteomes" id="UP000295484"/>
    </source>
</evidence>
<comment type="caution">
    <text evidence="1">The sequence shown here is derived from an EMBL/GenBank/DDBJ whole genome shotgun (WGS) entry which is preliminary data.</text>
</comment>
<reference evidence="1 2" key="1">
    <citation type="submission" date="2019-03" db="EMBL/GenBank/DDBJ databases">
        <title>Genomic Encyclopedia of Type Strains, Phase IV (KMG-IV): sequencing the most valuable type-strain genomes for metagenomic binning, comparative biology and taxonomic classification.</title>
        <authorList>
            <person name="Goeker M."/>
        </authorList>
    </citation>
    <scope>NUCLEOTIDE SEQUENCE [LARGE SCALE GENOMIC DNA]</scope>
    <source>
        <strain evidence="1 2">JA181</strain>
    </source>
</reference>
<dbReference type="Gene3D" id="1.10.287.950">
    <property type="entry name" value="Methyl-accepting chemotaxis protein"/>
    <property type="match status" value="1"/>
</dbReference>
<gene>
    <name evidence="1" type="ORF">EV657_13622</name>
</gene>